<name>A0A0G3EJS3_9BACT</name>
<accession>A0A0G3EJS3</accession>
<dbReference type="KEGG" id="vbl:L21SP4_02474"/>
<evidence type="ECO:0000256" key="1">
    <source>
        <dbReference type="SAM" id="SignalP"/>
    </source>
</evidence>
<dbReference type="Proteomes" id="UP000035268">
    <property type="component" value="Chromosome"/>
</dbReference>
<keyword evidence="3" id="KW-1185">Reference proteome</keyword>
<reference evidence="2 3" key="2">
    <citation type="journal article" date="2016" name="ISME J.">
        <title>Characterization of the first cultured representative of Verrucomicrobia subdivision 5 indicates the proposal of a novel phylum.</title>
        <authorList>
            <person name="Spring S."/>
            <person name="Bunk B."/>
            <person name="Sproer C."/>
            <person name="Schumann P."/>
            <person name="Rohde M."/>
            <person name="Tindall B.J."/>
            <person name="Klenk H.P."/>
        </authorList>
    </citation>
    <scope>NUCLEOTIDE SEQUENCE [LARGE SCALE GENOMIC DNA]</scope>
    <source>
        <strain evidence="2 3">L21-Fru-AB</strain>
    </source>
</reference>
<dbReference type="AlphaFoldDB" id="A0A0G3EJS3"/>
<dbReference type="OrthoDB" id="9798714at2"/>
<feature type="signal peptide" evidence="1">
    <location>
        <begin position="1"/>
        <end position="25"/>
    </location>
</feature>
<evidence type="ECO:0000313" key="2">
    <source>
        <dbReference type="EMBL" id="AKJ65697.1"/>
    </source>
</evidence>
<proteinExistence type="predicted"/>
<dbReference type="CDD" id="cd14789">
    <property type="entry name" value="Tiki"/>
    <property type="match status" value="1"/>
</dbReference>
<protein>
    <submittedName>
        <fullName evidence="2">TraB family protein</fullName>
    </submittedName>
</protein>
<dbReference type="InterPro" id="IPR047111">
    <property type="entry name" value="YbaP-like"/>
</dbReference>
<feature type="chain" id="PRO_5005184040" evidence="1">
    <location>
        <begin position="26"/>
        <end position="296"/>
    </location>
</feature>
<dbReference type="EMBL" id="CP010904">
    <property type="protein sequence ID" value="AKJ65697.1"/>
    <property type="molecule type" value="Genomic_DNA"/>
</dbReference>
<dbReference type="PANTHER" id="PTHR40590">
    <property type="entry name" value="CYTOPLASMIC PROTEIN-RELATED"/>
    <property type="match status" value="1"/>
</dbReference>
<gene>
    <name evidence="2" type="ORF">L21SP4_02474</name>
</gene>
<organism evidence="2 3">
    <name type="scientific">Kiritimatiella glycovorans</name>
    <dbReference type="NCBI Taxonomy" id="1307763"/>
    <lineage>
        <taxon>Bacteria</taxon>
        <taxon>Pseudomonadati</taxon>
        <taxon>Kiritimatiellota</taxon>
        <taxon>Kiritimatiellia</taxon>
        <taxon>Kiritimatiellales</taxon>
        <taxon>Kiritimatiellaceae</taxon>
        <taxon>Kiritimatiella</taxon>
    </lineage>
</organism>
<keyword evidence="1" id="KW-0732">Signal</keyword>
<dbReference type="RefSeq" id="WP_160300831.1">
    <property type="nucleotide sequence ID" value="NZ_CP010904.1"/>
</dbReference>
<reference evidence="3" key="1">
    <citation type="submission" date="2015-02" db="EMBL/GenBank/DDBJ databases">
        <title>Description and complete genome sequence of the first cultured representative of the subdivision 5 of the Verrucomicrobia phylum.</title>
        <authorList>
            <person name="Spring S."/>
            <person name="Bunk B."/>
            <person name="Sproer C."/>
            <person name="Klenk H.-P."/>
        </authorList>
    </citation>
    <scope>NUCLEOTIDE SEQUENCE [LARGE SCALE GENOMIC DNA]</scope>
    <source>
        <strain evidence="3">L21-Fru-AB</strain>
    </source>
</reference>
<dbReference type="PATRIC" id="fig|1609981.3.peg.2582"/>
<dbReference type="PANTHER" id="PTHR40590:SF1">
    <property type="entry name" value="CYTOPLASMIC PROTEIN"/>
    <property type="match status" value="1"/>
</dbReference>
<dbReference type="Pfam" id="PF01963">
    <property type="entry name" value="TraB_PrgY_gumN"/>
    <property type="match status" value="1"/>
</dbReference>
<sequence length="296" mass="33481" precursor="true">MLDRKKMTRRIIGPAVLGLAFGASAQSSVWEVRADGNRMYVGGTCHVLRESDYPLPREFETAYETSGLLVFETDLGGLNDPEVQRELLQRGVYQDGTTLQEALSAKSWKTLKRYCHSADIPPASLQALKPWMAVLTLMQLELQRLGVDQEGVDMHFYRRAVEEGKQVGRLEPLSKQIDLLASMGEGHEDELVQQFVNDIASTSEMLTGLLSAWRNGDREALQELLNRDMKRKHPELYREIIVERNRDWMDELTAFARSPETEFVLVGAGHLVGEKGVLHLLEKEGFRVTRLVAAEE</sequence>
<dbReference type="InterPro" id="IPR002816">
    <property type="entry name" value="TraB/PrgY/GumN_fam"/>
</dbReference>
<dbReference type="STRING" id="1307763.L21SP4_02474"/>
<evidence type="ECO:0000313" key="3">
    <source>
        <dbReference type="Proteomes" id="UP000035268"/>
    </source>
</evidence>